<keyword evidence="2" id="KW-1185">Reference proteome</keyword>
<sequence>MVYTAGGKKKNDSALAAALPKRKSSKMKKQRKEMQEGFKRLKEEMEDISKEISSSVTPKKGSGSWLQFGAEVEKLEEEVAVKRAETRLLRQQVMEAETKLEASEKKATELRMLNALLFLENQREQSLVNDLTRRFLG</sequence>
<dbReference type="GeneID" id="111276608"/>
<feature type="compositionally biased region" description="Basic and acidic residues" evidence="1">
    <location>
        <begin position="32"/>
        <end position="42"/>
    </location>
</feature>
<evidence type="ECO:0000256" key="1">
    <source>
        <dbReference type="SAM" id="MobiDB-lite"/>
    </source>
</evidence>
<gene>
    <name evidence="3" type="primary">LOC111276608</name>
</gene>
<organism evidence="2 3">
    <name type="scientific">Durio zibethinus</name>
    <name type="common">Durian</name>
    <dbReference type="NCBI Taxonomy" id="66656"/>
    <lineage>
        <taxon>Eukaryota</taxon>
        <taxon>Viridiplantae</taxon>
        <taxon>Streptophyta</taxon>
        <taxon>Embryophyta</taxon>
        <taxon>Tracheophyta</taxon>
        <taxon>Spermatophyta</taxon>
        <taxon>Magnoliopsida</taxon>
        <taxon>eudicotyledons</taxon>
        <taxon>Gunneridae</taxon>
        <taxon>Pentapetalae</taxon>
        <taxon>rosids</taxon>
        <taxon>malvids</taxon>
        <taxon>Malvales</taxon>
        <taxon>Malvaceae</taxon>
        <taxon>Helicteroideae</taxon>
        <taxon>Durio</taxon>
    </lineage>
</organism>
<protein>
    <submittedName>
        <fullName evidence="3">Uncharacterized protein LOC111276608 isoform X1</fullName>
    </submittedName>
</protein>
<name>A0A6P5WPN7_DURZI</name>
<dbReference type="Proteomes" id="UP000515121">
    <property type="component" value="Unplaced"/>
</dbReference>
<dbReference type="RefSeq" id="XP_022718090.1">
    <property type="nucleotide sequence ID" value="XM_022862355.1"/>
</dbReference>
<feature type="compositionally biased region" description="Basic residues" evidence="1">
    <location>
        <begin position="20"/>
        <end position="31"/>
    </location>
</feature>
<evidence type="ECO:0000313" key="2">
    <source>
        <dbReference type="Proteomes" id="UP000515121"/>
    </source>
</evidence>
<feature type="region of interest" description="Disordered" evidence="1">
    <location>
        <begin position="1"/>
        <end position="42"/>
    </location>
</feature>
<dbReference type="AlphaFoldDB" id="A0A6P5WPN7"/>
<reference evidence="3" key="1">
    <citation type="submission" date="2025-08" db="UniProtKB">
        <authorList>
            <consortium name="RefSeq"/>
        </authorList>
    </citation>
    <scope>IDENTIFICATION</scope>
    <source>
        <tissue evidence="3">Fruit stalk</tissue>
    </source>
</reference>
<proteinExistence type="predicted"/>
<dbReference type="KEGG" id="dzi:111276608"/>
<evidence type="ECO:0000313" key="3">
    <source>
        <dbReference type="RefSeq" id="XP_022718090.1"/>
    </source>
</evidence>
<accession>A0A6P5WPN7</accession>